<comment type="subcellular location">
    <subcellularLocation>
        <location evidence="13">Cell membrane</location>
        <topology evidence="13">Single-pass membrane protein</topology>
    </subcellularLocation>
    <subcellularLocation>
        <location evidence="12">Endomembrane system</location>
        <topology evidence="12">Single-pass membrane protein</topology>
    </subcellularLocation>
</comment>
<evidence type="ECO:0000256" key="3">
    <source>
        <dbReference type="ARBA" id="ARBA00022547"/>
    </source>
</evidence>
<dbReference type="EMBL" id="WIND01000018">
    <property type="protein sequence ID" value="MSU91335.1"/>
    <property type="molecule type" value="Genomic_DNA"/>
</dbReference>
<dbReference type="RefSeq" id="WP_154448393.1">
    <property type="nucleotide sequence ID" value="NZ_WIND01000018.1"/>
</dbReference>
<evidence type="ECO:0000256" key="1">
    <source>
        <dbReference type="ARBA" id="ARBA00005513"/>
    </source>
</evidence>
<sequence>MLMLLPGATGPFFSLNNTDFVMLLGFLLFVAILLWFKVPAMLTSALDKRAATIRKELDDARTLREEAQQVLAEFEKRKKEVATQAAGIVSSARTEAEAAAREAHKDLEASIARRLQAATEQIASAEEAAVRQVRDRAVNVATAAAARVIADKMDPARADALVDRAIEDIRGKLH</sequence>
<keyword evidence="17" id="KW-1185">Reference proteome</keyword>
<dbReference type="InterPro" id="IPR002146">
    <property type="entry name" value="ATP_synth_b/b'su_bac/chlpt"/>
</dbReference>
<evidence type="ECO:0000313" key="16">
    <source>
        <dbReference type="EMBL" id="MSU91335.1"/>
    </source>
</evidence>
<dbReference type="CDD" id="cd06503">
    <property type="entry name" value="ATP-synt_Fo_b"/>
    <property type="match status" value="1"/>
</dbReference>
<accession>A0A6L5Z5F7</accession>
<dbReference type="PANTHER" id="PTHR33445">
    <property type="entry name" value="ATP SYNTHASE SUBUNIT B', CHLOROPLASTIC"/>
    <property type="match status" value="1"/>
</dbReference>
<comment type="function">
    <text evidence="10 13">F(1)F(0) ATP synthase produces ATP from ADP in the presence of a proton or sodium gradient. F-type ATPases consist of two structural domains, F(1) containing the extramembraneous catalytic core and F(0) containing the membrane proton channel, linked together by a central stalk and a peripheral stalk. During catalysis, ATP synthesis in the catalytic domain of F(1) is coupled via a rotary mechanism of the central stalk subunits to proton translocation.</text>
</comment>
<keyword evidence="3 13" id="KW-0138">CF(0)</keyword>
<dbReference type="HAMAP" id="MF_01398">
    <property type="entry name" value="ATP_synth_b_bprime"/>
    <property type="match status" value="1"/>
</dbReference>
<comment type="subunit">
    <text evidence="13">F-type ATPases have 2 components, F(1) - the catalytic core - and F(0) - the membrane proton channel. F(1) has five subunits: alpha(3), beta(3), gamma(1), delta(1), epsilon(1). F(0) has three main subunits: a(1), b(2) and c(10-14). The alpha and beta chains form an alternating ring which encloses part of the gamma chain. F(1) is attached to F(0) by a central stalk formed by the gamma and epsilon chains, while a peripheral stalk is formed by the delta and b chains.</text>
</comment>
<dbReference type="GO" id="GO:0012505">
    <property type="term" value="C:endomembrane system"/>
    <property type="evidence" value="ECO:0007669"/>
    <property type="project" value="UniProtKB-SubCell"/>
</dbReference>
<evidence type="ECO:0000256" key="2">
    <source>
        <dbReference type="ARBA" id="ARBA00022448"/>
    </source>
</evidence>
<reference evidence="16 17" key="1">
    <citation type="submission" date="2019-10" db="EMBL/GenBank/DDBJ databases">
        <title>Cognatihalovulum marinum gen. nov. sp. nov., a new member of the family Rhodobacteraceae isolated from deep seawater of the Northwest Indian Ocean.</title>
        <authorList>
            <person name="Ruan C."/>
            <person name="Wang J."/>
            <person name="Zheng X."/>
            <person name="Song L."/>
            <person name="Zhu Y."/>
            <person name="Huang Y."/>
            <person name="Lu Z."/>
            <person name="Du W."/>
            <person name="Huang L."/>
            <person name="Dai X."/>
        </authorList>
    </citation>
    <scope>NUCLEOTIDE SEQUENCE [LARGE SCALE GENOMIC DNA]</scope>
    <source>
        <strain evidence="16 17">2CG4</strain>
    </source>
</reference>
<evidence type="ECO:0000256" key="4">
    <source>
        <dbReference type="ARBA" id="ARBA00022692"/>
    </source>
</evidence>
<evidence type="ECO:0000256" key="11">
    <source>
        <dbReference type="ARBA" id="ARBA00025614"/>
    </source>
</evidence>
<keyword evidence="6 13" id="KW-1133">Transmembrane helix</keyword>
<evidence type="ECO:0000313" key="17">
    <source>
        <dbReference type="Proteomes" id="UP000474957"/>
    </source>
</evidence>
<keyword evidence="5 13" id="KW-0375">Hydrogen ion transport</keyword>
<proteinExistence type="inferred from homology"/>
<name>A0A6L5Z5F7_9RHOB</name>
<keyword evidence="8 13" id="KW-0472">Membrane</keyword>
<evidence type="ECO:0000256" key="12">
    <source>
        <dbReference type="ARBA" id="ARBA00037847"/>
    </source>
</evidence>
<evidence type="ECO:0000256" key="15">
    <source>
        <dbReference type="SAM" id="Coils"/>
    </source>
</evidence>
<dbReference type="Proteomes" id="UP000474957">
    <property type="component" value="Unassembled WGS sequence"/>
</dbReference>
<keyword evidence="9 13" id="KW-0066">ATP synthesis</keyword>
<evidence type="ECO:0000256" key="9">
    <source>
        <dbReference type="ARBA" id="ARBA00023310"/>
    </source>
</evidence>
<dbReference type="AlphaFoldDB" id="A0A6L5Z5F7"/>
<dbReference type="GO" id="GO:0046933">
    <property type="term" value="F:proton-transporting ATP synthase activity, rotational mechanism"/>
    <property type="evidence" value="ECO:0007669"/>
    <property type="project" value="UniProtKB-UniRule"/>
</dbReference>
<evidence type="ECO:0000256" key="13">
    <source>
        <dbReference type="HAMAP-Rule" id="MF_01398"/>
    </source>
</evidence>
<dbReference type="InterPro" id="IPR050059">
    <property type="entry name" value="ATP_synthase_B_chain"/>
</dbReference>
<evidence type="ECO:0000256" key="10">
    <source>
        <dbReference type="ARBA" id="ARBA00025198"/>
    </source>
</evidence>
<comment type="similarity">
    <text evidence="1 13 14">Belongs to the ATPase B chain family.</text>
</comment>
<keyword evidence="7 13" id="KW-0406">Ion transport</keyword>
<dbReference type="GO" id="GO:0046961">
    <property type="term" value="F:proton-transporting ATPase activity, rotational mechanism"/>
    <property type="evidence" value="ECO:0007669"/>
    <property type="project" value="TreeGrafter"/>
</dbReference>
<evidence type="ECO:0000256" key="14">
    <source>
        <dbReference type="RuleBase" id="RU003848"/>
    </source>
</evidence>
<evidence type="ECO:0000256" key="5">
    <source>
        <dbReference type="ARBA" id="ARBA00022781"/>
    </source>
</evidence>
<keyword evidence="13" id="KW-1003">Cell membrane</keyword>
<dbReference type="Pfam" id="PF00430">
    <property type="entry name" value="ATP-synt_B"/>
    <property type="match status" value="1"/>
</dbReference>
<protein>
    <recommendedName>
        <fullName evidence="13">ATP synthase subunit b</fullName>
    </recommendedName>
    <alternativeName>
        <fullName evidence="13">ATP synthase F(0) sector subunit b</fullName>
    </alternativeName>
    <alternativeName>
        <fullName evidence="13">ATPase subunit I</fullName>
    </alternativeName>
    <alternativeName>
        <fullName evidence="13">F-type ATPase subunit b</fullName>
        <shortName evidence="13">F-ATPase subunit b</shortName>
    </alternativeName>
</protein>
<feature type="transmembrane region" description="Helical" evidence="13">
    <location>
        <begin position="20"/>
        <end position="38"/>
    </location>
</feature>
<evidence type="ECO:0000256" key="6">
    <source>
        <dbReference type="ARBA" id="ARBA00022989"/>
    </source>
</evidence>
<gene>
    <name evidence="13" type="primary">atpF</name>
    <name evidence="16" type="ORF">GE300_17275</name>
</gene>
<feature type="coiled-coil region" evidence="15">
    <location>
        <begin position="108"/>
        <end position="135"/>
    </location>
</feature>
<keyword evidence="15" id="KW-0175">Coiled coil</keyword>
<keyword evidence="2 13" id="KW-0813">Transport</keyword>
<comment type="caution">
    <text evidence="16">The sequence shown here is derived from an EMBL/GenBank/DDBJ whole genome shotgun (WGS) entry which is preliminary data.</text>
</comment>
<evidence type="ECO:0000256" key="7">
    <source>
        <dbReference type="ARBA" id="ARBA00023065"/>
    </source>
</evidence>
<comment type="function">
    <text evidence="11">Component of the F(0) channel, it forms part of the peripheral stalk, linking F(1) to F(0). The b'-subunit is a diverged and duplicated form of b found in plants and photosynthetic bacteria.</text>
</comment>
<dbReference type="GO" id="GO:0005886">
    <property type="term" value="C:plasma membrane"/>
    <property type="evidence" value="ECO:0007669"/>
    <property type="project" value="UniProtKB-SubCell"/>
</dbReference>
<organism evidence="16 17">
    <name type="scientific">Halovulum marinum</name>
    <dbReference type="NCBI Taxonomy" id="2662447"/>
    <lineage>
        <taxon>Bacteria</taxon>
        <taxon>Pseudomonadati</taxon>
        <taxon>Pseudomonadota</taxon>
        <taxon>Alphaproteobacteria</taxon>
        <taxon>Rhodobacterales</taxon>
        <taxon>Paracoccaceae</taxon>
        <taxon>Halovulum</taxon>
    </lineage>
</organism>
<feature type="coiled-coil region" evidence="15">
    <location>
        <begin position="50"/>
        <end position="84"/>
    </location>
</feature>
<keyword evidence="4 13" id="KW-0812">Transmembrane</keyword>
<dbReference type="PANTHER" id="PTHR33445:SF1">
    <property type="entry name" value="ATP SYNTHASE SUBUNIT B"/>
    <property type="match status" value="1"/>
</dbReference>
<evidence type="ECO:0000256" key="8">
    <source>
        <dbReference type="ARBA" id="ARBA00023136"/>
    </source>
</evidence>
<dbReference type="GO" id="GO:0045259">
    <property type="term" value="C:proton-transporting ATP synthase complex"/>
    <property type="evidence" value="ECO:0007669"/>
    <property type="project" value="UniProtKB-KW"/>
</dbReference>